<feature type="region of interest" description="Disordered" evidence="1">
    <location>
        <begin position="183"/>
        <end position="226"/>
    </location>
</feature>
<feature type="compositionally biased region" description="Basic residues" evidence="1">
    <location>
        <begin position="185"/>
        <end position="199"/>
    </location>
</feature>
<sequence>MQRLVRLEGACAVEATADQHVFVGEGEHGPAHLLVDDGLEHAVALGGALDRPEADEHARRATDTLEGEERKALDLVALLGHGDEHPGLGLLRQVPDLEAVRTVASEISHFGQLGITQRRAVLGFDLDRHTRNPGSDGFLTLLVQRSRGRSATWSRNSLARPVHPGYRDDGPVVLRRELRQVRAARATRRPSHFRRRRRSSPAAGAPAARRGAGTPANHPGAPRTTI</sequence>
<protein>
    <submittedName>
        <fullName evidence="2">Unannotated protein</fullName>
    </submittedName>
</protein>
<evidence type="ECO:0000313" key="2">
    <source>
        <dbReference type="EMBL" id="CAB4752437.1"/>
    </source>
</evidence>
<proteinExistence type="predicted"/>
<dbReference type="AlphaFoldDB" id="A0A6J6U1D8"/>
<evidence type="ECO:0000256" key="1">
    <source>
        <dbReference type="SAM" id="MobiDB-lite"/>
    </source>
</evidence>
<organism evidence="2">
    <name type="scientific">freshwater metagenome</name>
    <dbReference type="NCBI Taxonomy" id="449393"/>
    <lineage>
        <taxon>unclassified sequences</taxon>
        <taxon>metagenomes</taxon>
        <taxon>ecological metagenomes</taxon>
    </lineage>
</organism>
<name>A0A6J6U1D8_9ZZZZ</name>
<dbReference type="EMBL" id="CAEZYR010000069">
    <property type="protein sequence ID" value="CAB4752437.1"/>
    <property type="molecule type" value="Genomic_DNA"/>
</dbReference>
<reference evidence="2" key="1">
    <citation type="submission" date="2020-05" db="EMBL/GenBank/DDBJ databases">
        <authorList>
            <person name="Chiriac C."/>
            <person name="Salcher M."/>
            <person name="Ghai R."/>
            <person name="Kavagutti S V."/>
        </authorList>
    </citation>
    <scope>NUCLEOTIDE SEQUENCE</scope>
</reference>
<accession>A0A6J6U1D8</accession>
<feature type="compositionally biased region" description="Low complexity" evidence="1">
    <location>
        <begin position="200"/>
        <end position="216"/>
    </location>
</feature>
<gene>
    <name evidence="2" type="ORF">UFOPK2754_01886</name>
</gene>